<evidence type="ECO:0000313" key="7">
    <source>
        <dbReference type="Proteomes" id="UP000004324"/>
    </source>
</evidence>
<sequence>MYTLGIEAFLAIVRTQSLSRAAEKLHLAQSSVSHRLKTLEEMMGATLIERGKGIKEISLTPMGAEFLQLAERWNSLWLETQILKSQGPKLSLSFGTVNSLNTFVFPPVFSAMTQHQPPVILEIHTLHSIPLYEEVEKGQIHVGFALREQTLPGVKVERFLTAPMVVLRMGEPSDGNAKLINPNELDPNYELYVPWGPLFQIWHDRWWNPLCLSRIKLESAQLLFTLLQHPLQWAIVPMWIAKSALKEGRFSYYHLSDPPPDIICYKLTHKYPKPSTLQSLAILDHYLDLGDY</sequence>
<dbReference type="PROSITE" id="PS50931">
    <property type="entry name" value="HTH_LYSR"/>
    <property type="match status" value="1"/>
</dbReference>
<evidence type="ECO:0000313" key="6">
    <source>
        <dbReference type="EMBL" id="EIW19535.1"/>
    </source>
</evidence>
<reference evidence="6 7" key="1">
    <citation type="journal article" date="2012" name="J. Bacteriol.">
        <title>Draft Genome Sequences for Two Metal-Reducing Pelosinus fermentans Strains Isolated from a Cr(VI)-Contaminated Site and for Type Strain R7.</title>
        <authorList>
            <person name="Brown S.D."/>
            <person name="Podar M."/>
            <person name="Klingeman D.M."/>
            <person name="Johnson C.M."/>
            <person name="Yang Z.K."/>
            <person name="Utturkar S.M."/>
            <person name="Land M.L."/>
            <person name="Mosher J.J."/>
            <person name="Hurt R.A.Jr."/>
            <person name="Phelps T.J."/>
            <person name="Palumbo A.V."/>
            <person name="Arkin A.P."/>
            <person name="Hazen T.C."/>
            <person name="Elias D.A."/>
        </authorList>
    </citation>
    <scope>NUCLEOTIDE SEQUENCE [LARGE SCALE GENOMIC DNA]</scope>
    <source>
        <strain evidence="6 7">B4</strain>
    </source>
</reference>
<dbReference type="Pfam" id="PF03466">
    <property type="entry name" value="LysR_substrate"/>
    <property type="match status" value="1"/>
</dbReference>
<evidence type="ECO:0000256" key="1">
    <source>
        <dbReference type="ARBA" id="ARBA00009437"/>
    </source>
</evidence>
<protein>
    <submittedName>
        <fullName evidence="6">Regulatory protein LysR</fullName>
    </submittedName>
</protein>
<dbReference type="PATRIC" id="fig|1149862.3.peg.1266"/>
<dbReference type="GO" id="GO:0003700">
    <property type="term" value="F:DNA-binding transcription factor activity"/>
    <property type="evidence" value="ECO:0007669"/>
    <property type="project" value="InterPro"/>
</dbReference>
<dbReference type="Proteomes" id="UP000004324">
    <property type="component" value="Unassembled WGS sequence"/>
</dbReference>
<feature type="domain" description="HTH lysR-type" evidence="5">
    <location>
        <begin position="1"/>
        <end position="60"/>
    </location>
</feature>
<dbReference type="InterPro" id="IPR005119">
    <property type="entry name" value="LysR_subst-bd"/>
</dbReference>
<keyword evidence="4" id="KW-0804">Transcription</keyword>
<dbReference type="Gene3D" id="1.10.10.10">
    <property type="entry name" value="Winged helix-like DNA-binding domain superfamily/Winged helix DNA-binding domain"/>
    <property type="match status" value="1"/>
</dbReference>
<evidence type="ECO:0000259" key="5">
    <source>
        <dbReference type="PROSITE" id="PS50931"/>
    </source>
</evidence>
<dbReference type="PRINTS" id="PR00039">
    <property type="entry name" value="HTHLYSR"/>
</dbReference>
<dbReference type="RefSeq" id="WP_007932399.1">
    <property type="nucleotide sequence ID" value="NZ_AKVJ01000017.1"/>
</dbReference>
<dbReference type="EMBL" id="AKVJ01000017">
    <property type="protein sequence ID" value="EIW19535.1"/>
    <property type="molecule type" value="Genomic_DNA"/>
</dbReference>
<dbReference type="InterPro" id="IPR000847">
    <property type="entry name" value="LysR_HTH_N"/>
</dbReference>
<evidence type="ECO:0000256" key="4">
    <source>
        <dbReference type="ARBA" id="ARBA00023163"/>
    </source>
</evidence>
<dbReference type="Gene3D" id="3.40.190.10">
    <property type="entry name" value="Periplasmic binding protein-like II"/>
    <property type="match status" value="2"/>
</dbReference>
<evidence type="ECO:0000256" key="3">
    <source>
        <dbReference type="ARBA" id="ARBA00023125"/>
    </source>
</evidence>
<comment type="caution">
    <text evidence="6">The sequence shown here is derived from an EMBL/GenBank/DDBJ whole genome shotgun (WGS) entry which is preliminary data.</text>
</comment>
<dbReference type="Pfam" id="PF00126">
    <property type="entry name" value="HTH_1"/>
    <property type="match status" value="1"/>
</dbReference>
<dbReference type="OrthoDB" id="1684752at2"/>
<gene>
    <name evidence="6" type="ORF">FB4_2718</name>
</gene>
<dbReference type="InterPro" id="IPR036388">
    <property type="entry name" value="WH-like_DNA-bd_sf"/>
</dbReference>
<name>I8RLM0_9FIRM</name>
<organism evidence="6 7">
    <name type="scientific">Pelosinus fermentans B4</name>
    <dbReference type="NCBI Taxonomy" id="1149862"/>
    <lineage>
        <taxon>Bacteria</taxon>
        <taxon>Bacillati</taxon>
        <taxon>Bacillota</taxon>
        <taxon>Negativicutes</taxon>
        <taxon>Selenomonadales</taxon>
        <taxon>Sporomusaceae</taxon>
        <taxon>Pelosinus</taxon>
    </lineage>
</organism>
<evidence type="ECO:0000256" key="2">
    <source>
        <dbReference type="ARBA" id="ARBA00023015"/>
    </source>
</evidence>
<dbReference type="PANTHER" id="PTHR30126">
    <property type="entry name" value="HTH-TYPE TRANSCRIPTIONAL REGULATOR"/>
    <property type="match status" value="1"/>
</dbReference>
<dbReference type="AlphaFoldDB" id="I8RLM0"/>
<dbReference type="GO" id="GO:0000976">
    <property type="term" value="F:transcription cis-regulatory region binding"/>
    <property type="evidence" value="ECO:0007669"/>
    <property type="project" value="TreeGrafter"/>
</dbReference>
<accession>I8RLM0</accession>
<keyword evidence="2" id="KW-0805">Transcription regulation</keyword>
<comment type="similarity">
    <text evidence="1">Belongs to the LysR transcriptional regulatory family.</text>
</comment>
<dbReference type="PANTHER" id="PTHR30126:SF40">
    <property type="entry name" value="HTH-TYPE TRANSCRIPTIONAL REGULATOR GLTR"/>
    <property type="match status" value="1"/>
</dbReference>
<dbReference type="InterPro" id="IPR036390">
    <property type="entry name" value="WH_DNA-bd_sf"/>
</dbReference>
<dbReference type="SUPFAM" id="SSF53850">
    <property type="entry name" value="Periplasmic binding protein-like II"/>
    <property type="match status" value="1"/>
</dbReference>
<proteinExistence type="inferred from homology"/>
<keyword evidence="3" id="KW-0238">DNA-binding</keyword>
<keyword evidence="7" id="KW-1185">Reference proteome</keyword>
<dbReference type="SUPFAM" id="SSF46785">
    <property type="entry name" value="Winged helix' DNA-binding domain"/>
    <property type="match status" value="1"/>
</dbReference>